<evidence type="ECO:0000313" key="1">
    <source>
        <dbReference type="EMBL" id="TCC88073.1"/>
    </source>
</evidence>
<proteinExistence type="predicted"/>
<dbReference type="EMBL" id="SJSK01000006">
    <property type="protein sequence ID" value="TCC88073.1"/>
    <property type="molecule type" value="Genomic_DNA"/>
</dbReference>
<dbReference type="InterPro" id="IPR022037">
    <property type="entry name" value="DUF3606"/>
</dbReference>
<dbReference type="Proteomes" id="UP000292884">
    <property type="component" value="Unassembled WGS sequence"/>
</dbReference>
<reference evidence="1 2" key="1">
    <citation type="submission" date="2019-02" db="EMBL/GenBank/DDBJ databases">
        <title>Pedobacter sp. RP-1-13 sp. nov., isolated from Arctic soil.</title>
        <authorList>
            <person name="Dahal R.H."/>
        </authorList>
    </citation>
    <scope>NUCLEOTIDE SEQUENCE [LARGE SCALE GENOMIC DNA]</scope>
    <source>
        <strain evidence="1 2">RP-1-13</strain>
    </source>
</reference>
<accession>A0A4R0MN72</accession>
<gene>
    <name evidence="1" type="ORF">EZ428_20340</name>
</gene>
<dbReference type="RefSeq" id="WP_131555037.1">
    <property type="nucleotide sequence ID" value="NZ_SJSK01000006.1"/>
</dbReference>
<dbReference type="OrthoDB" id="770681at2"/>
<evidence type="ECO:0000313" key="2">
    <source>
        <dbReference type="Proteomes" id="UP000292884"/>
    </source>
</evidence>
<organism evidence="1 2">
    <name type="scientific">Pedobacter frigiditerrae</name>
    <dbReference type="NCBI Taxonomy" id="2530452"/>
    <lineage>
        <taxon>Bacteria</taxon>
        <taxon>Pseudomonadati</taxon>
        <taxon>Bacteroidota</taxon>
        <taxon>Sphingobacteriia</taxon>
        <taxon>Sphingobacteriales</taxon>
        <taxon>Sphingobacteriaceae</taxon>
        <taxon>Pedobacter</taxon>
    </lineage>
</organism>
<dbReference type="AlphaFoldDB" id="A0A4R0MN72"/>
<sequence>METSQNHSAAEDPNQDLQRTLSFAGADGNQKHEIESDAATLEPFDDKAEHRLINTDDAADMFYWASEFQISVADLKAAIVLNGNSVREVKKYLSI</sequence>
<name>A0A4R0MN72_9SPHI</name>
<dbReference type="Pfam" id="PF12244">
    <property type="entry name" value="DUF3606"/>
    <property type="match status" value="1"/>
</dbReference>
<keyword evidence="2" id="KW-1185">Reference proteome</keyword>
<comment type="caution">
    <text evidence="1">The sequence shown here is derived from an EMBL/GenBank/DDBJ whole genome shotgun (WGS) entry which is preliminary data.</text>
</comment>
<protein>
    <submittedName>
        <fullName evidence="1">DUF3606 domain-containing protein</fullName>
    </submittedName>
</protein>